<evidence type="ECO:0008006" key="4">
    <source>
        <dbReference type="Google" id="ProtNLM"/>
    </source>
</evidence>
<reference evidence="3" key="1">
    <citation type="journal article" date="2019" name="Int. J. Syst. Evol. Microbiol.">
        <title>The Global Catalogue of Microorganisms (GCM) 10K type strain sequencing project: providing services to taxonomists for standard genome sequencing and annotation.</title>
        <authorList>
            <consortium name="The Broad Institute Genomics Platform"/>
            <consortium name="The Broad Institute Genome Sequencing Center for Infectious Disease"/>
            <person name="Wu L."/>
            <person name="Ma J."/>
        </authorList>
    </citation>
    <scope>NUCLEOTIDE SEQUENCE [LARGE SCALE GENOMIC DNA]</scope>
    <source>
        <strain evidence="3">KCTC 52298</strain>
    </source>
</reference>
<sequence>MSTKKIMSIIAWVVIGVLGLFAFILYATIKTKSTGLNQYAPYNEWVGRTVTMDKETVLFKEKISMNDNAAYPYILLDSRHPQWQYVEEQKRIGDIEEIATFHAGTELRLEKAIQYTNGVSGFSYPTVFGTIISNGKEYRVGYQWGKMDIGKSFDKVEKCWQFHQAPWQKVRDTSFYALPTAKFW</sequence>
<dbReference type="RefSeq" id="WP_210352359.1">
    <property type="nucleotide sequence ID" value="NZ_JAEQMU010000001.1"/>
</dbReference>
<evidence type="ECO:0000256" key="1">
    <source>
        <dbReference type="SAM" id="Phobius"/>
    </source>
</evidence>
<feature type="transmembrane region" description="Helical" evidence="1">
    <location>
        <begin position="6"/>
        <end position="29"/>
    </location>
</feature>
<keyword evidence="1" id="KW-0472">Membrane</keyword>
<organism evidence="2 3">
    <name type="scientific">Sphingobacterium tabacisoli</name>
    <dbReference type="NCBI Taxonomy" id="2044855"/>
    <lineage>
        <taxon>Bacteria</taxon>
        <taxon>Pseudomonadati</taxon>
        <taxon>Bacteroidota</taxon>
        <taxon>Sphingobacteriia</taxon>
        <taxon>Sphingobacteriales</taxon>
        <taxon>Sphingobacteriaceae</taxon>
        <taxon>Sphingobacterium</taxon>
    </lineage>
</organism>
<dbReference type="Proteomes" id="UP001597440">
    <property type="component" value="Unassembled WGS sequence"/>
</dbReference>
<evidence type="ECO:0000313" key="2">
    <source>
        <dbReference type="EMBL" id="MFD2556604.1"/>
    </source>
</evidence>
<dbReference type="EMBL" id="JBHULD010000018">
    <property type="protein sequence ID" value="MFD2556604.1"/>
    <property type="molecule type" value="Genomic_DNA"/>
</dbReference>
<evidence type="ECO:0000313" key="3">
    <source>
        <dbReference type="Proteomes" id="UP001597440"/>
    </source>
</evidence>
<protein>
    <recommendedName>
        <fullName evidence="4">DUF4178 domain-containing protein</fullName>
    </recommendedName>
</protein>
<name>A0ABW5L5Y3_9SPHI</name>
<keyword evidence="1" id="KW-0812">Transmembrane</keyword>
<accession>A0ABW5L5Y3</accession>
<proteinExistence type="predicted"/>
<comment type="caution">
    <text evidence="2">The sequence shown here is derived from an EMBL/GenBank/DDBJ whole genome shotgun (WGS) entry which is preliminary data.</text>
</comment>
<gene>
    <name evidence="2" type="ORF">ACFSQW_19575</name>
</gene>
<keyword evidence="1" id="KW-1133">Transmembrane helix</keyword>
<keyword evidence="3" id="KW-1185">Reference proteome</keyword>